<evidence type="ECO:0000313" key="2">
    <source>
        <dbReference type="Proteomes" id="UP000237000"/>
    </source>
</evidence>
<dbReference type="InParanoid" id="A0A2P5CUD8"/>
<dbReference type="Proteomes" id="UP000237000">
    <property type="component" value="Unassembled WGS sequence"/>
</dbReference>
<dbReference type="AlphaFoldDB" id="A0A2P5CUD8"/>
<sequence length="31" mass="3504">MARKEKQTRLNLRRTEVLIAGAAFRLIGFSG</sequence>
<dbReference type="OrthoDB" id="10284391at2759"/>
<accession>A0A2P5CUD8</accession>
<dbReference type="EMBL" id="JXTC01000326">
    <property type="protein sequence ID" value="PON64659.1"/>
    <property type="molecule type" value="Genomic_DNA"/>
</dbReference>
<name>A0A2P5CUD8_TREOI</name>
<gene>
    <name evidence="1" type="ORF">TorRG33x02_272570</name>
</gene>
<organism evidence="1 2">
    <name type="scientific">Trema orientale</name>
    <name type="common">Charcoal tree</name>
    <name type="synonym">Celtis orientalis</name>
    <dbReference type="NCBI Taxonomy" id="63057"/>
    <lineage>
        <taxon>Eukaryota</taxon>
        <taxon>Viridiplantae</taxon>
        <taxon>Streptophyta</taxon>
        <taxon>Embryophyta</taxon>
        <taxon>Tracheophyta</taxon>
        <taxon>Spermatophyta</taxon>
        <taxon>Magnoliopsida</taxon>
        <taxon>eudicotyledons</taxon>
        <taxon>Gunneridae</taxon>
        <taxon>Pentapetalae</taxon>
        <taxon>rosids</taxon>
        <taxon>fabids</taxon>
        <taxon>Rosales</taxon>
        <taxon>Cannabaceae</taxon>
        <taxon>Trema</taxon>
    </lineage>
</organism>
<evidence type="ECO:0000313" key="1">
    <source>
        <dbReference type="EMBL" id="PON64659.1"/>
    </source>
</evidence>
<protein>
    <submittedName>
        <fullName evidence="1">Uncharacterized protein</fullName>
    </submittedName>
</protein>
<comment type="caution">
    <text evidence="1">The sequence shown here is derived from an EMBL/GenBank/DDBJ whole genome shotgun (WGS) entry which is preliminary data.</text>
</comment>
<keyword evidence="2" id="KW-1185">Reference proteome</keyword>
<reference evidence="2" key="1">
    <citation type="submission" date="2016-06" db="EMBL/GenBank/DDBJ databases">
        <title>Parallel loss of symbiosis genes in relatives of nitrogen-fixing non-legume Parasponia.</title>
        <authorList>
            <person name="Van Velzen R."/>
            <person name="Holmer R."/>
            <person name="Bu F."/>
            <person name="Rutten L."/>
            <person name="Van Zeijl A."/>
            <person name="Liu W."/>
            <person name="Santuari L."/>
            <person name="Cao Q."/>
            <person name="Sharma T."/>
            <person name="Shen D."/>
            <person name="Roswanjaya Y."/>
            <person name="Wardhani T."/>
            <person name="Kalhor M.S."/>
            <person name="Jansen J."/>
            <person name="Van den Hoogen J."/>
            <person name="Gungor B."/>
            <person name="Hartog M."/>
            <person name="Hontelez J."/>
            <person name="Verver J."/>
            <person name="Yang W.-C."/>
            <person name="Schijlen E."/>
            <person name="Repin R."/>
            <person name="Schilthuizen M."/>
            <person name="Schranz E."/>
            <person name="Heidstra R."/>
            <person name="Miyata K."/>
            <person name="Fedorova E."/>
            <person name="Kohlen W."/>
            <person name="Bisseling T."/>
            <person name="Smit S."/>
            <person name="Geurts R."/>
        </authorList>
    </citation>
    <scope>NUCLEOTIDE SEQUENCE [LARGE SCALE GENOMIC DNA]</scope>
    <source>
        <strain evidence="2">cv. RG33-2</strain>
    </source>
</reference>
<proteinExistence type="predicted"/>